<dbReference type="AlphaFoldDB" id="A0AAE0BMK9"/>
<proteinExistence type="predicted"/>
<gene>
    <name evidence="1" type="ORF">CYMTET_51287</name>
</gene>
<reference evidence="1 2" key="1">
    <citation type="journal article" date="2015" name="Genome Biol. Evol.">
        <title>Comparative Genomics of a Bacterivorous Green Alga Reveals Evolutionary Causalities and Consequences of Phago-Mixotrophic Mode of Nutrition.</title>
        <authorList>
            <person name="Burns J.A."/>
            <person name="Paasch A."/>
            <person name="Narechania A."/>
            <person name="Kim E."/>
        </authorList>
    </citation>
    <scope>NUCLEOTIDE SEQUENCE [LARGE SCALE GENOMIC DNA]</scope>
    <source>
        <strain evidence="1 2">PLY_AMNH</strain>
    </source>
</reference>
<evidence type="ECO:0000313" key="2">
    <source>
        <dbReference type="Proteomes" id="UP001190700"/>
    </source>
</evidence>
<accession>A0AAE0BMK9</accession>
<evidence type="ECO:0000313" key="1">
    <source>
        <dbReference type="EMBL" id="KAK3238725.1"/>
    </source>
</evidence>
<protein>
    <submittedName>
        <fullName evidence="1">Uncharacterized protein</fullName>
    </submittedName>
</protein>
<dbReference type="Proteomes" id="UP001190700">
    <property type="component" value="Unassembled WGS sequence"/>
</dbReference>
<sequence>MHLVCLAGQRRVTQPEAARRVLRLMASQEQSCVRTLLEPRENPQKHFSVWVTHHDTTLFFEYNISSVMETPRFLTSVSSLPQASWANLRTVLKPSAPRPLKKYAAAVPVSRVLFQRHLQCSSRQGEGGLHFATAAAVLPACVAAASLLGSPALASSETFAADIGLRESQIRSTPVGGYPTELSADDSQGGMRAPGLTSASGLQNKLRLLRPLHPVRDGIQWAIIIAVVVQIQLAKRRSRERSQALAEKLGYAADSTQDLLGSKWQIEMDIGREKGTWMPPGWAASGRRVVLPIAIELQGERTRS</sequence>
<keyword evidence="2" id="KW-1185">Reference proteome</keyword>
<dbReference type="EMBL" id="LGRX02034126">
    <property type="protein sequence ID" value="KAK3238725.1"/>
    <property type="molecule type" value="Genomic_DNA"/>
</dbReference>
<organism evidence="1 2">
    <name type="scientific">Cymbomonas tetramitiformis</name>
    <dbReference type="NCBI Taxonomy" id="36881"/>
    <lineage>
        <taxon>Eukaryota</taxon>
        <taxon>Viridiplantae</taxon>
        <taxon>Chlorophyta</taxon>
        <taxon>Pyramimonadophyceae</taxon>
        <taxon>Pyramimonadales</taxon>
        <taxon>Pyramimonadaceae</taxon>
        <taxon>Cymbomonas</taxon>
    </lineage>
</organism>
<comment type="caution">
    <text evidence="1">The sequence shown here is derived from an EMBL/GenBank/DDBJ whole genome shotgun (WGS) entry which is preliminary data.</text>
</comment>
<name>A0AAE0BMK9_9CHLO</name>